<dbReference type="PIRSF" id="PIRSF017127">
    <property type="entry name" value="Condensin_D2"/>
    <property type="match status" value="1"/>
</dbReference>
<dbReference type="InterPro" id="IPR016024">
    <property type="entry name" value="ARM-type_fold"/>
</dbReference>
<keyword evidence="14" id="KW-1185">Reference proteome</keyword>
<comment type="subcellular location">
    <subcellularLocation>
        <location evidence="2">Chromosome</location>
    </subcellularLocation>
    <subcellularLocation>
        <location evidence="1">Nucleus</location>
    </subcellularLocation>
</comment>
<evidence type="ECO:0000256" key="9">
    <source>
        <dbReference type="ARBA" id="ARBA00023306"/>
    </source>
</evidence>
<dbReference type="PANTHER" id="PTHR14222">
    <property type="entry name" value="CONDENSIN"/>
    <property type="match status" value="1"/>
</dbReference>
<evidence type="ECO:0000256" key="1">
    <source>
        <dbReference type="ARBA" id="ARBA00004123"/>
    </source>
</evidence>
<dbReference type="InterPro" id="IPR007673">
    <property type="entry name" value="Condensin_cplx_su1"/>
</dbReference>
<accession>A0ABM1W4B6</accession>
<reference evidence="15" key="1">
    <citation type="submission" date="2025-08" db="UniProtKB">
        <authorList>
            <consortium name="RefSeq"/>
        </authorList>
    </citation>
    <scope>IDENTIFICATION</scope>
</reference>
<proteinExistence type="inferred from homology"/>
<dbReference type="PANTHER" id="PTHR14222:SF2">
    <property type="entry name" value="CONDENSIN COMPLEX SUBUNIT 1"/>
    <property type="match status" value="1"/>
</dbReference>
<feature type="compositionally biased region" description="Acidic residues" evidence="11">
    <location>
        <begin position="554"/>
        <end position="563"/>
    </location>
</feature>
<dbReference type="Proteomes" id="UP000694888">
    <property type="component" value="Unplaced"/>
</dbReference>
<dbReference type="InterPro" id="IPR026971">
    <property type="entry name" value="CND1/NCAPD3"/>
</dbReference>
<dbReference type="InterPro" id="IPR024324">
    <property type="entry name" value="Condensin_cplx_su1_N"/>
</dbReference>
<dbReference type="Pfam" id="PF12922">
    <property type="entry name" value="Cnd1_N"/>
    <property type="match status" value="1"/>
</dbReference>
<dbReference type="GeneID" id="101860550"/>
<feature type="compositionally biased region" description="Basic residues" evidence="11">
    <location>
        <begin position="1327"/>
        <end position="1337"/>
    </location>
</feature>
<protein>
    <recommendedName>
        <fullName evidence="10">Condensin complex subunit 1</fullName>
    </recommendedName>
</protein>
<dbReference type="InterPro" id="IPR032682">
    <property type="entry name" value="Cnd1_C"/>
</dbReference>
<feature type="domain" description="Condensin complex subunit 1 C-terminal" evidence="12">
    <location>
        <begin position="1078"/>
        <end position="1238"/>
    </location>
</feature>
<evidence type="ECO:0000256" key="8">
    <source>
        <dbReference type="ARBA" id="ARBA00023242"/>
    </source>
</evidence>
<keyword evidence="7 10" id="KW-0226">DNA condensation</keyword>
<evidence type="ECO:0000256" key="5">
    <source>
        <dbReference type="ARBA" id="ARBA00022618"/>
    </source>
</evidence>
<evidence type="ECO:0000256" key="10">
    <source>
        <dbReference type="PIRNR" id="PIRNR017127"/>
    </source>
</evidence>
<evidence type="ECO:0000256" key="11">
    <source>
        <dbReference type="SAM" id="MobiDB-lite"/>
    </source>
</evidence>
<dbReference type="SUPFAM" id="SSF48371">
    <property type="entry name" value="ARM repeat"/>
    <property type="match status" value="1"/>
</dbReference>
<comment type="similarity">
    <text evidence="3 10">Belongs to the CND1 (condensin subunit 1) family.</text>
</comment>
<feature type="region of interest" description="Disordered" evidence="11">
    <location>
        <begin position="1303"/>
        <end position="1337"/>
    </location>
</feature>
<keyword evidence="8" id="KW-0539">Nucleus</keyword>
<evidence type="ECO:0000259" key="12">
    <source>
        <dbReference type="Pfam" id="PF12717"/>
    </source>
</evidence>
<evidence type="ECO:0000256" key="7">
    <source>
        <dbReference type="ARBA" id="ARBA00023067"/>
    </source>
</evidence>
<evidence type="ECO:0000313" key="15">
    <source>
        <dbReference type="RefSeq" id="XP_035829509.1"/>
    </source>
</evidence>
<feature type="region of interest" description="Disordered" evidence="11">
    <location>
        <begin position="547"/>
        <end position="570"/>
    </location>
</feature>
<evidence type="ECO:0000313" key="14">
    <source>
        <dbReference type="Proteomes" id="UP000694888"/>
    </source>
</evidence>
<dbReference type="Pfam" id="PF12717">
    <property type="entry name" value="Cnd1"/>
    <property type="match status" value="1"/>
</dbReference>
<evidence type="ECO:0000256" key="3">
    <source>
        <dbReference type="ARBA" id="ARBA00009606"/>
    </source>
</evidence>
<keyword evidence="6 10" id="KW-0498">Mitosis</keyword>
<organism evidence="14 15">
    <name type="scientific">Aplysia californica</name>
    <name type="common">California sea hare</name>
    <dbReference type="NCBI Taxonomy" id="6500"/>
    <lineage>
        <taxon>Eukaryota</taxon>
        <taxon>Metazoa</taxon>
        <taxon>Spiralia</taxon>
        <taxon>Lophotrochozoa</taxon>
        <taxon>Mollusca</taxon>
        <taxon>Gastropoda</taxon>
        <taxon>Heterobranchia</taxon>
        <taxon>Euthyneura</taxon>
        <taxon>Tectipleura</taxon>
        <taxon>Aplysiida</taxon>
        <taxon>Aplysioidea</taxon>
        <taxon>Aplysiidae</taxon>
        <taxon>Aplysia</taxon>
    </lineage>
</organism>
<evidence type="ECO:0000256" key="2">
    <source>
        <dbReference type="ARBA" id="ARBA00004286"/>
    </source>
</evidence>
<dbReference type="RefSeq" id="XP_035829509.1">
    <property type="nucleotide sequence ID" value="XM_035973616.1"/>
</dbReference>
<feature type="domain" description="Condensin complex subunit 1 N-terminal" evidence="13">
    <location>
        <begin position="79"/>
        <end position="232"/>
    </location>
</feature>
<keyword evidence="5 10" id="KW-0132">Cell division</keyword>
<feature type="compositionally biased region" description="Acidic residues" evidence="11">
    <location>
        <begin position="984"/>
        <end position="994"/>
    </location>
</feature>
<comment type="function">
    <text evidence="10">Regulatory subunit of the condensin complex, a complex required for conversion of interphase chromatin into mitotic-like condense chromosomes. The condensin complex probably introduces positive supercoils into relaxed DNA in the presence of type I topoisomerases and converts nicked DNA into positive knotted forms in the presence of type II topoisomerases.</text>
</comment>
<evidence type="ECO:0000259" key="13">
    <source>
        <dbReference type="Pfam" id="PF12922"/>
    </source>
</evidence>
<evidence type="ECO:0000256" key="6">
    <source>
        <dbReference type="ARBA" id="ARBA00022776"/>
    </source>
</evidence>
<name>A0ABM1W4B6_APLCA</name>
<feature type="region of interest" description="Disordered" evidence="11">
    <location>
        <begin position="955"/>
        <end position="994"/>
    </location>
</feature>
<sequence>MDFKIPSSRDDLLNTSRAGEYGVEELLTLRQIPAALQEFKSACRGTPHSVRKHFDTLFSVLCLQRDLDVNVKEEAWLGLLKACQMFAANLTIFLDASDLDREEVPDHLNTLKMSVYLLCQFLELFDSETIRPSALVTGKGRGKKTKQANTAMNMDWEYERQQGLQLLLSVVQLPIHKLWDPPLVEEEFVSLVSMCCYKLLENPALVKLKDSLDLLAHIIGDLVKRYNHGLGASLKIDQLLKHFEFLTTPLAQIVELMVQEHGCKSTVTDIVREIGSANSREAAKDSASAKAYAGFLVELGERMPAVVLPCVPLILCHLDGESYTLRNGVLGMMGSILTTYLCKEELDEKSRLTRDAFFEKLEDHIHDVNAFVRSKVLQIWLSIVTEQCLPLLQQESLMALVVGRLHDKSSIVRRHALQLLTALLKSNPFAAQLPVEDLRSNYEKEKAQLKEMNPTAEVAETVQEPEVGGEWAELEDELVRAMEGLDVSVKSEEEEEEESAALIGGEDSADEVLQRVVSLLEGKEWHKAVALVSAAKDNFPDLPVFSAEAKSDSSDEMEGEEEGKESRASEQEVLLTAIKNVFHHMKQPIHLQAVPDVPTADDSVAAEIAKQQTLVQYLKNSLTFASQVQQCIPVICQLLGSKNSSDVLEAVQFFVTAVQFGVSAAQVGVRRMLVLVWSQEQTVREAVVEAYRTLYLQPKEKNQRNVAVSVVKNLTALLVGATVGDLASLETLVSEFVQRGHIGPAVVQALWERLALKSGAVTTQDSRAAVQLIAMCAQAEPEIVKSNIDVLVQEGLGERAERDYLLAQGVCQALMTLAAKPKQKGKPASAFRLEPDHELFTRLTTILSKGIHDTTNCYWIPLGDQAVTLIFRLAETPDLVCARLLRELVKEVAGSMTRDDIADANGGSEGPERPPLSGAVSSVLARVLSLAGQVAFRQTVYLEVDVLTEMKRRQAAMEEGRQKGGAARRKSKGSDSSKVSQAAEMEEDAALDGASAEDSEAEFVRRICELELLSDENFLSAFPPILVAVCSNTDKFGDRQLQTAASLALARFMIISCEFCESHLQLVFTLLERSPSPVIRSNLIIALGDLTFRFPNLVEPWTAHLYARLRDDSPSVRKTTLQVLTHLILNDMVKVKGQISELATCIVDPDDRISGLAKLFFHELAKKGNSMYNMPDIISRLSDPDIGVEEENFQTIIKYVFSHIEKSKHCESLAEKLCHRFRAVRTERQVRDLSFCLSQLSYTEKGIGKLMENFACFADKLVDQAVYGHFCQILSKSRQFVKPEAKAVLEEFEDKLSQAHTRGLDQEGAVGRAAGKSVCERPVGRAGGRKTPARKKP</sequence>
<gene>
    <name evidence="15" type="primary">LOC101860550</name>
</gene>
<dbReference type="Gene3D" id="1.25.10.10">
    <property type="entry name" value="Leucine-rich Repeat Variant"/>
    <property type="match status" value="2"/>
</dbReference>
<evidence type="ECO:0000256" key="4">
    <source>
        <dbReference type="ARBA" id="ARBA00022454"/>
    </source>
</evidence>
<keyword evidence="4" id="KW-0158">Chromosome</keyword>
<dbReference type="InterPro" id="IPR011989">
    <property type="entry name" value="ARM-like"/>
</dbReference>
<feature type="non-terminal residue" evidence="15">
    <location>
        <position position="1337"/>
    </location>
</feature>
<keyword evidence="9 10" id="KW-0131">Cell cycle</keyword>